<dbReference type="PANTHER" id="PTHR14387">
    <property type="entry name" value="THADA/DEATH RECEPTOR INTERACTING PROTEIN"/>
    <property type="match status" value="1"/>
</dbReference>
<dbReference type="Pfam" id="PF10350">
    <property type="entry name" value="DUF2428"/>
    <property type="match status" value="1"/>
</dbReference>
<comment type="similarity">
    <text evidence="1">Belongs to the THADA family.</text>
</comment>
<evidence type="ECO:0000256" key="1">
    <source>
        <dbReference type="ARBA" id="ARBA00010409"/>
    </source>
</evidence>
<dbReference type="Pfam" id="PF25151">
    <property type="entry name" value="TPR_Trm732_C"/>
    <property type="match status" value="1"/>
</dbReference>
<dbReference type="SUPFAM" id="SSF48371">
    <property type="entry name" value="ARM repeat"/>
    <property type="match status" value="2"/>
</dbReference>
<evidence type="ECO:0000259" key="6">
    <source>
        <dbReference type="Pfam" id="PF25150"/>
    </source>
</evidence>
<dbReference type="Pfam" id="PF26523">
    <property type="entry name" value="Trm732_C"/>
    <property type="match status" value="1"/>
</dbReference>
<dbReference type="InterPro" id="IPR016024">
    <property type="entry name" value="ARM-type_fold"/>
</dbReference>
<dbReference type="InterPro" id="IPR051954">
    <property type="entry name" value="tRNA_methyltransferase_THADA"/>
</dbReference>
<dbReference type="Proteomes" id="UP000566819">
    <property type="component" value="Unassembled WGS sequence"/>
</dbReference>
<name>A0A8H4RF52_9HELO</name>
<keyword evidence="4" id="KW-1133">Transmembrane helix</keyword>
<evidence type="ECO:0000259" key="5">
    <source>
        <dbReference type="Pfam" id="PF10350"/>
    </source>
</evidence>
<keyword evidence="4" id="KW-0472">Membrane</keyword>
<keyword evidence="9" id="KW-1185">Reference proteome</keyword>
<dbReference type="GO" id="GO:0030488">
    <property type="term" value="P:tRNA methylation"/>
    <property type="evidence" value="ECO:0007669"/>
    <property type="project" value="TreeGrafter"/>
</dbReference>
<feature type="region of interest" description="Disordered" evidence="3">
    <location>
        <begin position="764"/>
        <end position="783"/>
    </location>
</feature>
<evidence type="ECO:0000256" key="4">
    <source>
        <dbReference type="SAM" id="Phobius"/>
    </source>
</evidence>
<dbReference type="PANTHER" id="PTHR14387:SF0">
    <property type="entry name" value="DUF2428 DOMAIN-CONTAINING PROTEIN"/>
    <property type="match status" value="1"/>
</dbReference>
<feature type="domain" description="tRNA (32-2'-O)-methyltransferase regulator THADA-like C-terminal TPR repeats region" evidence="7">
    <location>
        <begin position="1146"/>
        <end position="1295"/>
    </location>
</feature>
<accession>A0A8H4RF52</accession>
<dbReference type="EMBL" id="JAAMPI010000737">
    <property type="protein sequence ID" value="KAF4628970.1"/>
    <property type="molecule type" value="Genomic_DNA"/>
</dbReference>
<dbReference type="Pfam" id="PF25150">
    <property type="entry name" value="TPR_Trm732"/>
    <property type="match status" value="1"/>
</dbReference>
<evidence type="ECO:0000256" key="3">
    <source>
        <dbReference type="SAM" id="MobiDB-lite"/>
    </source>
</evidence>
<dbReference type="InterPro" id="IPR019442">
    <property type="entry name" value="THADA/TRM732_DUF2428"/>
</dbReference>
<evidence type="ECO:0008006" key="10">
    <source>
        <dbReference type="Google" id="ProtNLM"/>
    </source>
</evidence>
<dbReference type="InterPro" id="IPR056843">
    <property type="entry name" value="THADA-like_TPR"/>
</dbReference>
<sequence>MTPAEFPKNGPRLVTAFNTEFSRSFGGCAVDLLNPSCNPHAPPTTIHGKARLIANLGGLREQNLRETSSQVFVDLVQQVGEVVMGLRKLGLWGFEGFEFEAVVDEDGFRPGSIKVSSHVTHASEVSRGPIQIHLYNKKILNIDLNVLGPSTLCRLFYSTVRSTSNKFEMVSIFEANMDKFIGSMAPLDDKLCLKWLEKQPILSQQHIAEARLSEFLINASKPRHASGSACIELCYFIEQCRSSTSPTIREVAFSECTSLDLFNFYVEWNEKNQNRSMRQVLELLSSLITRNPTESISKTVKSTILSRVLSIIGRQTAQALVKPAFKSLECFLSKKTISPEELLTAYETETAERRIHAKDSSQDHSLASWDSFISSVFTWLKPADVSPAAGKFLVTLFKVLRIVSDSQNNGGENHSALWQRWIRTGLAKNPQILENVKNYLFPPLFKTDRLGSLAFLEDLNRQRPFSDLRNQEIDAHALLQLASMEVGKKAGLVEEPSEIRIYNKTKDEMMLMNRLGPVQFLSFPSKRSAGCIPLHEEIVVSLLSSSSDNVRPLALSVLVSSSSSIRPFTKVALDGLRSSLGLLYADSDAKFRNEVLSNTKHLIERLRGATGFLTKELDRVQFKVTHASLSVSSLQNNQQDLLDATEDLLLQHETFIRWFLEFLLGELVPTASYQRHITALKAVNLLLHSRIASDSSMASVGHTSANSTIWPFTLEIFTPRAMRLLIDLLMDPFEDVRISATDILTLALPAQFDGDVIADLPPKSGSFDKEDVKNPKSNGNFDPDIARTSHPLGLLTAFLERAKHASKQTGRADYADGVARSYQLLYSLQPSIKTRIGVLDGLVTELESMVEIAEKDLSQAVHSAPVHGHFAALNMMWGLTIPSIMSDSTIYGSDCWEQWSGLQSRMVLASSRIWEAVKDILCNDSPEGHLPDEITEIDSLDTKDVLSYSFRAAHESSNLMRTIACNLTCSWPDIFAPQCYKSFSQIGNLSFTQLSTLRHRGAFSTVSLTFSSCCALTQHKMLRSYTSSSNILQSWWKGTLECINSQASTTRRSAGIPALVTGIMGAEAAEPAFEYIMMHMKELACLPVTVTTMNAAILEQLPAVHALNVLKEVFRSSSIRRKADREVTDCFRIATDCLGSNVWPIRNAGLLLLQSLINYVLGNSEAKATTEEGWNGGAVKIPYDKYPNLAELLLKLLDTTSSSEQTEALMEAAERIFPALDIVRRAGPPLEIRHSIYSKVGTHLGSKVWHIRELAARTVCALTPDERWEAAAKSLVEMAHDSASHKHGALMAVRFIVERQLLLDDIKSTEGLSLFLESFLSPNITSTKVSTLVAAQVELGNTILDAVLSSSEAGNKSLGSLLDHILSLESSKDLYELEITFTKSSELRSHIVIDALIRRGILIATIQKNAIALKNVTNHALNFGENAALAAMKCMQKAYLSLQSQDDLIQILEACSNTVYAAKSSLVQSEGLSVIAEVLRRISDFKQEAVTTIILQLDDISKSKFNSPETQNTIYSLSGFGILSSLIYEKDEKSSSIRDELSKWGVCMNLCVRYENDMDTRYAGAQALNTVFCKEHIIEPLLQDECSLPALFSLYNGTQDDDDDIRRLNSETVSYLTGKSSTALAAAQEFTDWLATSCCSSKLFAHSIVEILIGRQNNVTVVDVDRLTIVDGAAQVCNALLEDGSLFAIEKPNLWIDEVRELKRWSAIFRRLPKNTVDCSEPAGNPSPIEVLIIYASTALLELVKQLDKFDGPWGWSSRPTAFAVCIRVVVCANIVVSYGTSNLLVPGTNKFGLSLDALGQQISDVVNLSRLFLGSSSLLDFAYEKFAPSKLPTTNQTSEQLAKAINYRPNLTRATSHITHPHYRPNSRNTYIKIYIMFPARSVLVLNIIAFLVAITAAFYVGITLVRRWGGNSCYGGD</sequence>
<evidence type="ECO:0000313" key="9">
    <source>
        <dbReference type="Proteomes" id="UP000566819"/>
    </source>
</evidence>
<dbReference type="GO" id="GO:0005829">
    <property type="term" value="C:cytosol"/>
    <property type="evidence" value="ECO:0007669"/>
    <property type="project" value="TreeGrafter"/>
</dbReference>
<reference evidence="8 9" key="1">
    <citation type="submission" date="2020-03" db="EMBL/GenBank/DDBJ databases">
        <title>Draft Genome Sequence of Cudoniella acicularis.</title>
        <authorList>
            <person name="Buettner E."/>
            <person name="Kellner H."/>
        </authorList>
    </citation>
    <scope>NUCLEOTIDE SEQUENCE [LARGE SCALE GENOMIC DNA]</scope>
    <source>
        <strain evidence="8 9">DSM 108380</strain>
    </source>
</reference>
<evidence type="ECO:0000259" key="7">
    <source>
        <dbReference type="Pfam" id="PF25151"/>
    </source>
</evidence>
<feature type="domain" description="DUF2428" evidence="5">
    <location>
        <begin position="902"/>
        <end position="1143"/>
    </location>
</feature>
<feature type="transmembrane region" description="Helical" evidence="4">
    <location>
        <begin position="1884"/>
        <end position="1904"/>
    </location>
</feature>
<gene>
    <name evidence="8" type="ORF">G7Y89_g9185</name>
</gene>
<evidence type="ECO:0000256" key="2">
    <source>
        <dbReference type="ARBA" id="ARBA00022694"/>
    </source>
</evidence>
<keyword evidence="4" id="KW-0812">Transmembrane</keyword>
<feature type="domain" description="tRNA (32-2'-O)-methyltransferase regulator THADA-like TPR repeats region" evidence="6">
    <location>
        <begin position="417"/>
        <end position="737"/>
    </location>
</feature>
<proteinExistence type="inferred from homology"/>
<keyword evidence="2" id="KW-0819">tRNA processing</keyword>
<dbReference type="InterPro" id="IPR056842">
    <property type="entry name" value="THADA-like_TPR_C"/>
</dbReference>
<evidence type="ECO:0000313" key="8">
    <source>
        <dbReference type="EMBL" id="KAF4628970.1"/>
    </source>
</evidence>
<organism evidence="8 9">
    <name type="scientific">Cudoniella acicularis</name>
    <dbReference type="NCBI Taxonomy" id="354080"/>
    <lineage>
        <taxon>Eukaryota</taxon>
        <taxon>Fungi</taxon>
        <taxon>Dikarya</taxon>
        <taxon>Ascomycota</taxon>
        <taxon>Pezizomycotina</taxon>
        <taxon>Leotiomycetes</taxon>
        <taxon>Helotiales</taxon>
        <taxon>Tricladiaceae</taxon>
        <taxon>Cudoniella</taxon>
    </lineage>
</organism>
<comment type="caution">
    <text evidence="8">The sequence shown here is derived from an EMBL/GenBank/DDBJ whole genome shotgun (WGS) entry which is preliminary data.</text>
</comment>
<dbReference type="OrthoDB" id="73997at2759"/>
<protein>
    <recommendedName>
        <fullName evidence="10">DUF2428 domain-containing protein</fullName>
    </recommendedName>
</protein>